<organism evidence="1 2">
    <name type="scientific">Coprococcus comes</name>
    <dbReference type="NCBI Taxonomy" id="410072"/>
    <lineage>
        <taxon>Bacteria</taxon>
        <taxon>Bacillati</taxon>
        <taxon>Bacillota</taxon>
        <taxon>Clostridia</taxon>
        <taxon>Lachnospirales</taxon>
        <taxon>Lachnospiraceae</taxon>
        <taxon>Coprococcus</taxon>
    </lineage>
</organism>
<dbReference type="EMBL" id="BSCI01000005">
    <property type="protein sequence ID" value="GLG86508.1"/>
    <property type="molecule type" value="Genomic_DNA"/>
</dbReference>
<dbReference type="Proteomes" id="UP001145109">
    <property type="component" value="Unassembled WGS sequence"/>
</dbReference>
<reference evidence="1" key="2">
    <citation type="submission" date="2022-11" db="EMBL/GenBank/DDBJ databases">
        <title>Draft genome sequence of Coprococcus comes strain 31264.</title>
        <authorList>
            <person name="Hisatomi A."/>
            <person name="Ohkuma M."/>
            <person name="Sakamoto M."/>
        </authorList>
    </citation>
    <scope>NUCLEOTIDE SEQUENCE</scope>
    <source>
        <strain evidence="1">JCM 31264</strain>
    </source>
</reference>
<proteinExistence type="predicted"/>
<dbReference type="AlphaFoldDB" id="A0AA37QML4"/>
<accession>A0AA37QML4</accession>
<reference evidence="1" key="1">
    <citation type="submission" date="2022-09" db="EMBL/GenBank/DDBJ databases">
        <title>Draft genome sequence of Coprococcus comes strain 31264.</title>
        <authorList>
            <person name="Atsushi H."/>
            <person name="Moriya O."/>
            <person name="Mitsuo S."/>
        </authorList>
    </citation>
    <scope>NUCLEOTIDE SEQUENCE</scope>
    <source>
        <strain evidence="1">JCM 31264</strain>
    </source>
</reference>
<gene>
    <name evidence="1" type="ORF">comes_10530</name>
</gene>
<protein>
    <submittedName>
        <fullName evidence="1">Uncharacterized protein</fullName>
    </submittedName>
</protein>
<evidence type="ECO:0000313" key="1">
    <source>
        <dbReference type="EMBL" id="GLG86508.1"/>
    </source>
</evidence>
<comment type="caution">
    <text evidence="1">The sequence shown here is derived from an EMBL/GenBank/DDBJ whole genome shotgun (WGS) entry which is preliminary data.</text>
</comment>
<name>A0AA37QML4_9FIRM</name>
<sequence>MCASKLQDGKRHQGYPALYPKPERRGILPVTVRGSATEIADLARKVWWYFKSVFGGIVGIDE</sequence>
<evidence type="ECO:0000313" key="2">
    <source>
        <dbReference type="Proteomes" id="UP001145109"/>
    </source>
</evidence>